<dbReference type="PANTHER" id="PTHR24379:SF127">
    <property type="entry name" value="BLOODY FINGERS-RELATED"/>
    <property type="match status" value="1"/>
</dbReference>
<proteinExistence type="predicted"/>
<evidence type="ECO:0000256" key="4">
    <source>
        <dbReference type="ARBA" id="ARBA00022833"/>
    </source>
</evidence>
<dbReference type="SMART" id="SM00595">
    <property type="entry name" value="MADF"/>
    <property type="match status" value="2"/>
</dbReference>
<dbReference type="Pfam" id="PF00096">
    <property type="entry name" value="zf-C2H2"/>
    <property type="match status" value="4"/>
</dbReference>
<feature type="domain" description="MADF" evidence="8">
    <location>
        <begin position="233"/>
        <end position="332"/>
    </location>
</feature>
<dbReference type="PROSITE" id="PS50157">
    <property type="entry name" value="ZINC_FINGER_C2H2_2"/>
    <property type="match status" value="6"/>
</dbReference>
<dbReference type="InterPro" id="IPR013087">
    <property type="entry name" value="Znf_C2H2_type"/>
</dbReference>
<dbReference type="SMART" id="SM00355">
    <property type="entry name" value="ZnF_C2H2"/>
    <property type="match status" value="8"/>
</dbReference>
<feature type="domain" description="C2H2-type" evidence="7">
    <location>
        <begin position="531"/>
        <end position="558"/>
    </location>
</feature>
<feature type="domain" description="C2H2-type" evidence="7">
    <location>
        <begin position="503"/>
        <end position="530"/>
    </location>
</feature>
<dbReference type="InterPro" id="IPR036236">
    <property type="entry name" value="Znf_C2H2_sf"/>
</dbReference>
<feature type="domain" description="C2H2-type" evidence="7">
    <location>
        <begin position="615"/>
        <end position="642"/>
    </location>
</feature>
<evidence type="ECO:0000313" key="9">
    <source>
        <dbReference type="Proteomes" id="UP001652621"/>
    </source>
</evidence>
<dbReference type="Proteomes" id="UP001652621">
    <property type="component" value="Unplaced"/>
</dbReference>
<evidence type="ECO:0000313" key="10">
    <source>
        <dbReference type="RefSeq" id="XP_058983732.1"/>
    </source>
</evidence>
<dbReference type="PROSITE" id="PS51029">
    <property type="entry name" value="MADF"/>
    <property type="match status" value="2"/>
</dbReference>
<evidence type="ECO:0000256" key="6">
    <source>
        <dbReference type="SAM" id="MobiDB-lite"/>
    </source>
</evidence>
<dbReference type="PROSITE" id="PS00028">
    <property type="entry name" value="ZINC_FINGER_C2H2_1"/>
    <property type="match status" value="8"/>
</dbReference>
<sequence>MDDVVKLEYLVCGEILAPISVNAKEQFFLKCLECDEYFTMLEEFIMHYQYCHNDKFKMTMHSPDTSNAQYQREVDIQYADECQEDRDIHEENDVEEVKDENEENYEAEYALVNESQDNIDEDFGEEEVHNFKDSEGEDGSGDDDNEIGDNEIDDNEVDEDAEIEMYDEENDKADDDDELLQDADDSQEEYDDEGSQDFDRIETSNNDDELIGVQSNSKSFICEFLKSDSNYKAFIEAYQKEPQLWNLKEFPSALSDADRNACLERIALEMKKSQHIELNSHEVDLIIRHIRSTYMENLKRFKNAEQRVAAARCNRVPLWYFNALYFLESLLGDGPDVKSSNRRHLKREQILKMIAIYKRFPYLWNTNLAENVCSNKRQEAIQQMQETVRIEMGLIIKECSLKKYLETIHVHFRNEKLGFKDRRRRRKTKSIYYKHLMFLNGHVGPIDCTFCGVKYKNPLSLKVHIYQNHHQNDPLKCAICAKIYEKIEPYIAHVRRHMSDLPDECKECGKRFIRAADLRLHMRTHTGVKPYCCEICGAAFTISSGLLSHIRRHKNEYTHHCEICLKGFTTKHSLKEHMSAHSNERKYRCSICGKAFKNRKTLKIHETTHSKGRHHPCPLCGKMFKNDVGVKQHLRTHRTNETSSTSPFI</sequence>
<keyword evidence="9" id="KW-1185">Reference proteome</keyword>
<organism evidence="9 10">
    <name type="scientific">Musca domestica</name>
    <name type="common">House fly</name>
    <dbReference type="NCBI Taxonomy" id="7370"/>
    <lineage>
        <taxon>Eukaryota</taxon>
        <taxon>Metazoa</taxon>
        <taxon>Ecdysozoa</taxon>
        <taxon>Arthropoda</taxon>
        <taxon>Hexapoda</taxon>
        <taxon>Insecta</taxon>
        <taxon>Pterygota</taxon>
        <taxon>Neoptera</taxon>
        <taxon>Endopterygota</taxon>
        <taxon>Diptera</taxon>
        <taxon>Brachycera</taxon>
        <taxon>Muscomorpha</taxon>
        <taxon>Muscoidea</taxon>
        <taxon>Muscidae</taxon>
        <taxon>Musca</taxon>
    </lineage>
</organism>
<evidence type="ECO:0000259" key="8">
    <source>
        <dbReference type="PROSITE" id="PS51029"/>
    </source>
</evidence>
<feature type="region of interest" description="Disordered" evidence="6">
    <location>
        <begin position="184"/>
        <end position="207"/>
    </location>
</feature>
<feature type="region of interest" description="Disordered" evidence="6">
    <location>
        <begin position="130"/>
        <end position="159"/>
    </location>
</feature>
<keyword evidence="3 5" id="KW-0863">Zinc-finger</keyword>
<dbReference type="RefSeq" id="XP_058983732.1">
    <property type="nucleotide sequence ID" value="XM_059127749.1"/>
</dbReference>
<feature type="domain" description="MADF" evidence="8">
    <location>
        <begin position="352"/>
        <end position="444"/>
    </location>
</feature>
<dbReference type="Pfam" id="PF10545">
    <property type="entry name" value="MADF_DNA_bdg"/>
    <property type="match status" value="2"/>
</dbReference>
<name>A0ABM3VD53_MUSDO</name>
<dbReference type="InterPro" id="IPR006578">
    <property type="entry name" value="MADF-dom"/>
</dbReference>
<keyword evidence="4" id="KW-0862">Zinc</keyword>
<feature type="domain" description="C2H2-type" evidence="7">
    <location>
        <begin position="559"/>
        <end position="586"/>
    </location>
</feature>
<dbReference type="PANTHER" id="PTHR24379">
    <property type="entry name" value="KRAB AND ZINC FINGER DOMAIN-CONTAINING"/>
    <property type="match status" value="1"/>
</dbReference>
<evidence type="ECO:0000259" key="7">
    <source>
        <dbReference type="PROSITE" id="PS50157"/>
    </source>
</evidence>
<protein>
    <submittedName>
        <fullName evidence="10">Zinc finger protein 569 isoform X6</fullName>
    </submittedName>
</protein>
<evidence type="ECO:0000256" key="1">
    <source>
        <dbReference type="ARBA" id="ARBA00022723"/>
    </source>
</evidence>
<reference evidence="10" key="1">
    <citation type="submission" date="2025-08" db="UniProtKB">
        <authorList>
            <consortium name="RefSeq"/>
        </authorList>
    </citation>
    <scope>IDENTIFICATION</scope>
    <source>
        <strain evidence="10">Aabys</strain>
        <tissue evidence="10">Whole body</tissue>
    </source>
</reference>
<feature type="compositionally biased region" description="Acidic residues" evidence="6">
    <location>
        <begin position="184"/>
        <end position="196"/>
    </location>
</feature>
<keyword evidence="2" id="KW-0677">Repeat</keyword>
<gene>
    <name evidence="10" type="primary">LOC109612725</name>
</gene>
<dbReference type="Gene3D" id="3.30.160.60">
    <property type="entry name" value="Classic Zinc Finger"/>
    <property type="match status" value="5"/>
</dbReference>
<feature type="compositionally biased region" description="Acidic residues" evidence="6">
    <location>
        <begin position="135"/>
        <end position="159"/>
    </location>
</feature>
<dbReference type="SUPFAM" id="SSF57667">
    <property type="entry name" value="beta-beta-alpha zinc fingers"/>
    <property type="match status" value="4"/>
</dbReference>
<feature type="domain" description="C2H2-type" evidence="7">
    <location>
        <begin position="475"/>
        <end position="502"/>
    </location>
</feature>
<accession>A0ABM3VD53</accession>
<evidence type="ECO:0000256" key="2">
    <source>
        <dbReference type="ARBA" id="ARBA00022737"/>
    </source>
</evidence>
<feature type="domain" description="C2H2-type" evidence="7">
    <location>
        <begin position="587"/>
        <end position="614"/>
    </location>
</feature>
<dbReference type="GeneID" id="109612725"/>
<evidence type="ECO:0000256" key="5">
    <source>
        <dbReference type="PROSITE-ProRule" id="PRU00042"/>
    </source>
</evidence>
<evidence type="ECO:0000256" key="3">
    <source>
        <dbReference type="ARBA" id="ARBA00022771"/>
    </source>
</evidence>
<keyword evidence="1" id="KW-0479">Metal-binding</keyword>